<feature type="transmembrane region" description="Helical" evidence="1">
    <location>
        <begin position="51"/>
        <end position="75"/>
    </location>
</feature>
<keyword evidence="1" id="KW-1133">Transmembrane helix</keyword>
<organism evidence="2 3">
    <name type="scientific">Thermosporothrix hazakensis</name>
    <dbReference type="NCBI Taxonomy" id="644383"/>
    <lineage>
        <taxon>Bacteria</taxon>
        <taxon>Bacillati</taxon>
        <taxon>Chloroflexota</taxon>
        <taxon>Ktedonobacteria</taxon>
        <taxon>Ktedonobacterales</taxon>
        <taxon>Thermosporotrichaceae</taxon>
        <taxon>Thermosporothrix</taxon>
    </lineage>
</organism>
<accession>A0A326U5M4</accession>
<proteinExistence type="predicted"/>
<evidence type="ECO:0000313" key="2">
    <source>
        <dbReference type="EMBL" id="PZW29256.1"/>
    </source>
</evidence>
<keyword evidence="1" id="KW-0812">Transmembrane</keyword>
<dbReference type="RefSeq" id="WP_111323278.1">
    <property type="nucleotide sequence ID" value="NZ_BIFX01000001.1"/>
</dbReference>
<dbReference type="EMBL" id="QKUF01000009">
    <property type="protein sequence ID" value="PZW29256.1"/>
    <property type="molecule type" value="Genomic_DNA"/>
</dbReference>
<keyword evidence="1" id="KW-0472">Membrane</keyword>
<evidence type="ECO:0000256" key="1">
    <source>
        <dbReference type="SAM" id="Phobius"/>
    </source>
</evidence>
<dbReference type="Proteomes" id="UP000248806">
    <property type="component" value="Unassembled WGS sequence"/>
</dbReference>
<feature type="transmembrane region" description="Helical" evidence="1">
    <location>
        <begin position="128"/>
        <end position="153"/>
    </location>
</feature>
<comment type="caution">
    <text evidence="2">The sequence shown here is derived from an EMBL/GenBank/DDBJ whole genome shotgun (WGS) entry which is preliminary data.</text>
</comment>
<name>A0A326U5M4_THEHA</name>
<feature type="transmembrane region" description="Helical" evidence="1">
    <location>
        <begin position="87"/>
        <end position="108"/>
    </location>
</feature>
<gene>
    <name evidence="2" type="ORF">EI42_02978</name>
</gene>
<sequence>MSRELSSPPRMVTRPLTRTLLTGGIDALFVLFLAFTPPALAAPSSAGPGTPFLQLVLLLIAILAAGLSALFWRLLVVRREHYTLKHFLIASLLTVVLFFPLAWAIRLYGEFLFHGSVTGIGVLQPTKLAGITGELLTLTLLSYCTSGLFMLMFSTAAKMVLTKLLPDERYS</sequence>
<keyword evidence="3" id="KW-1185">Reference proteome</keyword>
<reference evidence="2 3" key="1">
    <citation type="submission" date="2018-06" db="EMBL/GenBank/DDBJ databases">
        <title>Genomic Encyclopedia of Archaeal and Bacterial Type Strains, Phase II (KMG-II): from individual species to whole genera.</title>
        <authorList>
            <person name="Goeker M."/>
        </authorList>
    </citation>
    <scope>NUCLEOTIDE SEQUENCE [LARGE SCALE GENOMIC DNA]</scope>
    <source>
        <strain evidence="2 3">ATCC BAA-1881</strain>
    </source>
</reference>
<evidence type="ECO:0000313" key="3">
    <source>
        <dbReference type="Proteomes" id="UP000248806"/>
    </source>
</evidence>
<protein>
    <submittedName>
        <fullName evidence="2">Uncharacterized protein</fullName>
    </submittedName>
</protein>
<dbReference type="AlphaFoldDB" id="A0A326U5M4"/>